<feature type="compositionally biased region" description="Polar residues" evidence="1">
    <location>
        <begin position="83"/>
        <end position="98"/>
    </location>
</feature>
<feature type="compositionally biased region" description="Acidic residues" evidence="1">
    <location>
        <begin position="67"/>
        <end position="78"/>
    </location>
</feature>
<feature type="region of interest" description="Disordered" evidence="1">
    <location>
        <begin position="1"/>
        <end position="98"/>
    </location>
</feature>
<accession>A0A4U6VHS2</accession>
<dbReference type="Proteomes" id="UP000298652">
    <property type="component" value="Chromosome 3"/>
</dbReference>
<dbReference type="AlphaFoldDB" id="A0A4U6VHS2"/>
<evidence type="ECO:0000313" key="3">
    <source>
        <dbReference type="Proteomes" id="UP000298652"/>
    </source>
</evidence>
<dbReference type="Gramene" id="TKW28382">
    <property type="protein sequence ID" value="TKW28382"/>
    <property type="gene ID" value="SEVIR_3G314700v2"/>
</dbReference>
<name>A0A4U6VHS2_SETVI</name>
<organism evidence="2 3">
    <name type="scientific">Setaria viridis</name>
    <name type="common">Green bristlegrass</name>
    <name type="synonym">Setaria italica subsp. viridis</name>
    <dbReference type="NCBI Taxonomy" id="4556"/>
    <lineage>
        <taxon>Eukaryota</taxon>
        <taxon>Viridiplantae</taxon>
        <taxon>Streptophyta</taxon>
        <taxon>Embryophyta</taxon>
        <taxon>Tracheophyta</taxon>
        <taxon>Spermatophyta</taxon>
        <taxon>Magnoliopsida</taxon>
        <taxon>Liliopsida</taxon>
        <taxon>Poales</taxon>
        <taxon>Poaceae</taxon>
        <taxon>PACMAD clade</taxon>
        <taxon>Panicoideae</taxon>
        <taxon>Panicodae</taxon>
        <taxon>Paniceae</taxon>
        <taxon>Cenchrinae</taxon>
        <taxon>Setaria</taxon>
    </lineage>
</organism>
<dbReference type="EMBL" id="CM016554">
    <property type="protein sequence ID" value="TKW28382.1"/>
    <property type="molecule type" value="Genomic_DNA"/>
</dbReference>
<sequence>MRQLYPTKPSAESAAAHPSSSAMASVVPASGWGILPPQRQSSTTHPSGGQDQDSHPTPEGYPMVVENETDSEDDDFEMPDAASSESEPSKFSLNSSSSDGVAIVECDANMSLGAKDSKKRQKAPFHIYLNV</sequence>
<feature type="compositionally biased region" description="Polar residues" evidence="1">
    <location>
        <begin position="38"/>
        <end position="51"/>
    </location>
</feature>
<proteinExistence type="predicted"/>
<reference evidence="2" key="1">
    <citation type="submission" date="2019-03" db="EMBL/GenBank/DDBJ databases">
        <title>WGS assembly of Setaria viridis.</title>
        <authorList>
            <person name="Huang P."/>
            <person name="Jenkins J."/>
            <person name="Grimwood J."/>
            <person name="Barry K."/>
            <person name="Healey A."/>
            <person name="Mamidi S."/>
            <person name="Sreedasyam A."/>
            <person name="Shu S."/>
            <person name="Feldman M."/>
            <person name="Wu J."/>
            <person name="Yu Y."/>
            <person name="Chen C."/>
            <person name="Johnson J."/>
            <person name="Rokhsar D."/>
            <person name="Baxter I."/>
            <person name="Schmutz J."/>
            <person name="Brutnell T."/>
            <person name="Kellogg E."/>
        </authorList>
    </citation>
    <scope>NUCLEOTIDE SEQUENCE [LARGE SCALE GENOMIC DNA]</scope>
</reference>
<keyword evidence="3" id="KW-1185">Reference proteome</keyword>
<gene>
    <name evidence="2" type="ORF">SEVIR_3G314700v2</name>
</gene>
<evidence type="ECO:0000313" key="2">
    <source>
        <dbReference type="EMBL" id="TKW28382.1"/>
    </source>
</evidence>
<protein>
    <submittedName>
        <fullName evidence="2">Uncharacterized protein</fullName>
    </submittedName>
</protein>
<evidence type="ECO:0000256" key="1">
    <source>
        <dbReference type="SAM" id="MobiDB-lite"/>
    </source>
</evidence>
<feature type="compositionally biased region" description="Low complexity" evidence="1">
    <location>
        <begin position="9"/>
        <end position="30"/>
    </location>
</feature>